<dbReference type="EMBL" id="CP144541">
    <property type="protein sequence ID" value="WVW80333.1"/>
    <property type="molecule type" value="Genomic_DNA"/>
</dbReference>
<dbReference type="EMBL" id="KI894018">
    <property type="protein sequence ID" value="OCF29498.1"/>
    <property type="molecule type" value="Genomic_DNA"/>
</dbReference>
<name>A0A1B9GER4_9TREE</name>
<feature type="chain" id="PRO_5042335024" description="Protein CPL1-like domain-containing protein" evidence="1">
    <location>
        <begin position="22"/>
        <end position="432"/>
    </location>
</feature>
<feature type="domain" description="Protein CPL1-like" evidence="2">
    <location>
        <begin position="242"/>
        <end position="305"/>
    </location>
</feature>
<evidence type="ECO:0000313" key="3">
    <source>
        <dbReference type="EMBL" id="OCF29498.1"/>
    </source>
</evidence>
<reference evidence="4" key="4">
    <citation type="submission" date="2024-02" db="EMBL/GenBank/DDBJ databases">
        <title>Comparative genomics of Cryptococcus and Kwoniella reveals pathogenesis evolution and contrasting modes of karyotype evolution via chromosome fusion or intercentromeric recombination.</title>
        <authorList>
            <person name="Coelho M.A."/>
            <person name="David-Palma M."/>
            <person name="Shea T."/>
            <person name="Bowers K."/>
            <person name="McGinley-Smith S."/>
            <person name="Mohammad A.W."/>
            <person name="Gnirke A."/>
            <person name="Yurkov A.M."/>
            <person name="Nowrousian M."/>
            <person name="Sun S."/>
            <person name="Cuomo C.A."/>
            <person name="Heitman J."/>
        </authorList>
    </citation>
    <scope>NUCLEOTIDE SEQUENCE</scope>
    <source>
        <strain evidence="4">CBS 10118</strain>
    </source>
</reference>
<reference evidence="4" key="2">
    <citation type="submission" date="2013-07" db="EMBL/GenBank/DDBJ databases">
        <authorList>
            <consortium name="The Broad Institute Genome Sequencing Platform"/>
            <person name="Cuomo C."/>
            <person name="Litvintseva A."/>
            <person name="Chen Y."/>
            <person name="Heitman J."/>
            <person name="Sun S."/>
            <person name="Springer D."/>
            <person name="Dromer F."/>
            <person name="Young S.K."/>
            <person name="Zeng Q."/>
            <person name="Gargeya S."/>
            <person name="Fitzgerald M."/>
            <person name="Abouelleil A."/>
            <person name="Alvarado L."/>
            <person name="Berlin A.M."/>
            <person name="Chapman S.B."/>
            <person name="Dewar J."/>
            <person name="Goldberg J."/>
            <person name="Griggs A."/>
            <person name="Gujja S."/>
            <person name="Hansen M."/>
            <person name="Howarth C."/>
            <person name="Imamovic A."/>
            <person name="Larimer J."/>
            <person name="McCowan C."/>
            <person name="Murphy C."/>
            <person name="Pearson M."/>
            <person name="Priest M."/>
            <person name="Roberts A."/>
            <person name="Saif S."/>
            <person name="Shea T."/>
            <person name="Sykes S."/>
            <person name="Wortman J."/>
            <person name="Nusbaum C."/>
            <person name="Birren B."/>
        </authorList>
    </citation>
    <scope>NUCLEOTIDE SEQUENCE</scope>
    <source>
        <strain evidence="4">CBS 10118</strain>
    </source>
</reference>
<dbReference type="OrthoDB" id="439917at2759"/>
<evidence type="ECO:0000259" key="2">
    <source>
        <dbReference type="Pfam" id="PF21671"/>
    </source>
</evidence>
<dbReference type="GeneID" id="30205404"/>
<sequence length="432" mass="45158">MKFSPSFAVVALATLASTTFAKSSSRRGADFTPNNGLHRLASRQVVSANICENIPLSVPLDVAVCQDAGGNTIDIVPGLDLTGLVCSLTGASVDVEVSTGICLCLAAGVLTDDSIADIRGLVDIGGTNIDLLLTDVQGLTGFTVDELVDALIGEGTTLLSASTTDCVYPEGSTPNSCEACTFDCPEGQQVCGDQCIAEGDTCASGIARRKRGLHGGNANFICAKGQTACAIPSSRFFTHGGYECVDTHADVESCGGCTFAFLGQDQGQDCTALPNVIDVTCSSGSCVIQQCAKGFELNFDESGCVPTGTNLGFTINKRTDSIDLKLSPLTDLIKNLTGVDIDVNKIDLDLLKGDLLNVEKRNVAEDSPILTLDLESITKLLGVDLNDIDVELLKAKLAKIQKKSDIVDDLIGEPLANLRLNGEKLIDVDGLL</sequence>
<dbReference type="PANTHER" id="PTHR35192:SF2">
    <property type="entry name" value="APPLE DOMAIN-CONTAINING PROTEIN"/>
    <property type="match status" value="1"/>
</dbReference>
<keyword evidence="5" id="KW-1185">Reference proteome</keyword>
<reference evidence="3" key="3">
    <citation type="submission" date="2014-01" db="EMBL/GenBank/DDBJ databases">
        <title>Evolution of pathogenesis and genome organization in the Tremellales.</title>
        <authorList>
            <person name="Cuomo C."/>
            <person name="Litvintseva A."/>
            <person name="Heitman J."/>
            <person name="Chen Y."/>
            <person name="Sun S."/>
            <person name="Springer D."/>
            <person name="Dromer F."/>
            <person name="Young S."/>
            <person name="Zeng Q."/>
            <person name="Chapman S."/>
            <person name="Gujja S."/>
            <person name="Saif S."/>
            <person name="Birren B."/>
        </authorList>
    </citation>
    <scope>NUCLEOTIDE SEQUENCE</scope>
    <source>
        <strain evidence="3">CBS 10118</strain>
    </source>
</reference>
<protein>
    <recommendedName>
        <fullName evidence="2">Protein CPL1-like domain-containing protein</fullName>
    </recommendedName>
</protein>
<dbReference type="VEuPathDB" id="FungiDB:I302_01005"/>
<evidence type="ECO:0000256" key="1">
    <source>
        <dbReference type="SAM" id="SignalP"/>
    </source>
</evidence>
<dbReference type="KEGG" id="kbi:30205404"/>
<dbReference type="PANTHER" id="PTHR35192">
    <property type="entry name" value="PROTEIN, PUTATIVE-RELATED"/>
    <property type="match status" value="1"/>
</dbReference>
<accession>A0A1B9GER4</accession>
<evidence type="ECO:0000313" key="4">
    <source>
        <dbReference type="EMBL" id="WVW80333.1"/>
    </source>
</evidence>
<dbReference type="RefSeq" id="XP_019050568.1">
    <property type="nucleotide sequence ID" value="XM_019187690.1"/>
</dbReference>
<reference evidence="3" key="1">
    <citation type="submission" date="2013-07" db="EMBL/GenBank/DDBJ databases">
        <title>The Genome Sequence of Cryptococcus bestiolae CBS10118.</title>
        <authorList>
            <consortium name="The Broad Institute Genome Sequencing Platform"/>
            <person name="Cuomo C."/>
            <person name="Litvintseva A."/>
            <person name="Chen Y."/>
            <person name="Heitman J."/>
            <person name="Sun S."/>
            <person name="Springer D."/>
            <person name="Dromer F."/>
            <person name="Young S.K."/>
            <person name="Zeng Q."/>
            <person name="Gargeya S."/>
            <person name="Fitzgerald M."/>
            <person name="Abouelleil A."/>
            <person name="Alvarado L."/>
            <person name="Berlin A.M."/>
            <person name="Chapman S.B."/>
            <person name="Dewar J."/>
            <person name="Goldberg J."/>
            <person name="Griggs A."/>
            <person name="Gujja S."/>
            <person name="Hansen M."/>
            <person name="Howarth C."/>
            <person name="Imamovic A."/>
            <person name="Larimer J."/>
            <person name="McCowan C."/>
            <person name="Murphy C."/>
            <person name="Pearson M."/>
            <person name="Priest M."/>
            <person name="Roberts A."/>
            <person name="Saif S."/>
            <person name="Shea T."/>
            <person name="Sykes S."/>
            <person name="Wortman J."/>
            <person name="Nusbaum C."/>
            <person name="Birren B."/>
        </authorList>
    </citation>
    <scope>NUCLEOTIDE SEQUENCE [LARGE SCALE GENOMIC DNA]</scope>
    <source>
        <strain evidence="3">CBS 10118</strain>
    </source>
</reference>
<evidence type="ECO:0000313" key="5">
    <source>
        <dbReference type="Proteomes" id="UP000092730"/>
    </source>
</evidence>
<gene>
    <name evidence="3" type="ORF">I302_01005</name>
    <name evidence="4" type="ORF">I302_102313</name>
</gene>
<feature type="signal peptide" evidence="1">
    <location>
        <begin position="1"/>
        <end position="21"/>
    </location>
</feature>
<dbReference type="InterPro" id="IPR038955">
    <property type="entry name" value="PriA/CPL1_fungi"/>
</dbReference>
<proteinExistence type="predicted"/>
<dbReference type="InterPro" id="IPR048661">
    <property type="entry name" value="CPL1-like"/>
</dbReference>
<dbReference type="Pfam" id="PF21671">
    <property type="entry name" value="CPL1-like"/>
    <property type="match status" value="1"/>
</dbReference>
<dbReference type="Proteomes" id="UP000092730">
    <property type="component" value="Chromosome 1"/>
</dbReference>
<organism evidence="3">
    <name type="scientific">Kwoniella bestiolae CBS 10118</name>
    <dbReference type="NCBI Taxonomy" id="1296100"/>
    <lineage>
        <taxon>Eukaryota</taxon>
        <taxon>Fungi</taxon>
        <taxon>Dikarya</taxon>
        <taxon>Basidiomycota</taxon>
        <taxon>Agaricomycotina</taxon>
        <taxon>Tremellomycetes</taxon>
        <taxon>Tremellales</taxon>
        <taxon>Cryptococcaceae</taxon>
        <taxon>Kwoniella</taxon>
    </lineage>
</organism>
<dbReference type="AlphaFoldDB" id="A0A1B9GER4"/>
<keyword evidence="1" id="KW-0732">Signal</keyword>
<dbReference type="STRING" id="1296100.A0A1B9GER4"/>